<dbReference type="Pfam" id="PF02769">
    <property type="entry name" value="AIRS_C"/>
    <property type="match status" value="1"/>
</dbReference>
<evidence type="ECO:0000313" key="4">
    <source>
        <dbReference type="EMBL" id="HEU97670.1"/>
    </source>
</evidence>
<feature type="binding site" evidence="1">
    <location>
        <position position="79"/>
    </location>
    <ligand>
        <name>Mg(2+)</name>
        <dbReference type="ChEBI" id="CHEBI:18420"/>
        <label>2</label>
    </ligand>
</feature>
<dbReference type="GO" id="GO:0009228">
    <property type="term" value="P:thiamine biosynthetic process"/>
    <property type="evidence" value="ECO:0007669"/>
    <property type="project" value="UniProtKB-KW"/>
</dbReference>
<evidence type="ECO:0000259" key="2">
    <source>
        <dbReference type="Pfam" id="PF00586"/>
    </source>
</evidence>
<dbReference type="GO" id="GO:0009229">
    <property type="term" value="P:thiamine diphosphate biosynthetic process"/>
    <property type="evidence" value="ECO:0007669"/>
    <property type="project" value="UniProtKB-UniRule"/>
</dbReference>
<dbReference type="Gene3D" id="3.90.650.10">
    <property type="entry name" value="PurM-like C-terminal domain"/>
    <property type="match status" value="1"/>
</dbReference>
<feature type="binding site" evidence="1">
    <location>
        <position position="153"/>
    </location>
    <ligand>
        <name>ATP</name>
        <dbReference type="ChEBI" id="CHEBI:30616"/>
    </ligand>
</feature>
<dbReference type="GO" id="GO:0009030">
    <property type="term" value="F:thiamine-phosphate kinase activity"/>
    <property type="evidence" value="ECO:0007669"/>
    <property type="project" value="UniProtKB-UniRule"/>
</dbReference>
<dbReference type="InterPro" id="IPR036921">
    <property type="entry name" value="PurM-like_N_sf"/>
</dbReference>
<dbReference type="PIRSF" id="PIRSF005303">
    <property type="entry name" value="Thiam_monoph_kin"/>
    <property type="match status" value="1"/>
</dbReference>
<feature type="binding site" evidence="1">
    <location>
        <position position="127"/>
    </location>
    <ligand>
        <name>Mg(2+)</name>
        <dbReference type="ChEBI" id="CHEBI:18420"/>
        <label>1</label>
    </ligand>
</feature>
<keyword evidence="1" id="KW-0808">Transferase</keyword>
<feature type="binding site" evidence="1">
    <location>
        <position position="219"/>
    </location>
    <ligand>
        <name>ATP</name>
        <dbReference type="ChEBI" id="CHEBI:30616"/>
    </ligand>
</feature>
<gene>
    <name evidence="1" type="primary">thiL</name>
    <name evidence="4" type="ORF">ENO36_02295</name>
</gene>
<evidence type="ECO:0000256" key="1">
    <source>
        <dbReference type="HAMAP-Rule" id="MF_02128"/>
    </source>
</evidence>
<dbReference type="EC" id="2.7.4.16" evidence="1"/>
<keyword evidence="1" id="KW-0547">Nucleotide-binding</keyword>
<feature type="domain" description="PurM-like C-terminal" evidence="3">
    <location>
        <begin position="199"/>
        <end position="306"/>
    </location>
</feature>
<dbReference type="PANTHER" id="PTHR30270">
    <property type="entry name" value="THIAMINE-MONOPHOSPHATE KINASE"/>
    <property type="match status" value="1"/>
</dbReference>
<dbReference type="InterPro" id="IPR006283">
    <property type="entry name" value="ThiL-like"/>
</dbReference>
<reference evidence="4" key="1">
    <citation type="journal article" date="2020" name="mSystems">
        <title>Genome- and Community-Level Interaction Insights into Carbon Utilization and Element Cycling Functions of Hydrothermarchaeota in Hydrothermal Sediment.</title>
        <authorList>
            <person name="Zhou Z."/>
            <person name="Liu Y."/>
            <person name="Xu W."/>
            <person name="Pan J."/>
            <person name="Luo Z.H."/>
            <person name="Li M."/>
        </authorList>
    </citation>
    <scope>NUCLEOTIDE SEQUENCE [LARGE SCALE GENOMIC DNA]</scope>
    <source>
        <strain evidence="4">SpSt-1259</strain>
    </source>
</reference>
<feature type="binding site" evidence="1">
    <location>
        <position position="318"/>
    </location>
    <ligand>
        <name>substrate</name>
    </ligand>
</feature>
<name>A0A7C2UL09_9CREN</name>
<sequence>MDGKRLSDLGEVEAIRRILRTLEPVMVEDPCLPIDDDVQAIDGCRIAVKIDGYSERASRYPWEDPSDWGWRAITGPISDLSAKGYRAVGIVYSLGIPKEESFDKVKKIVRGIREALEHYGVPFLGGDLNSSGSETWIDVAAVGILSSPSPVSRRGAKPGESVYTTMLNGYGKPGLLYKFYVEGAWQKVSPKLLKFRPRAVMRFPELLSSLKVSSSMDSSDGLVKTLKAMAEGSKVSIELEKLPVTKQTRKILRMHGVDVEHAVLFGGEEYEVVFTSSEDENEVMGSCGEKGIRCMKIGKVLRGRGKVYFRGKELVGGWDQFRGHESP</sequence>
<organism evidence="4">
    <name type="scientific">Fervidicoccus fontis</name>
    <dbReference type="NCBI Taxonomy" id="683846"/>
    <lineage>
        <taxon>Archaea</taxon>
        <taxon>Thermoproteota</taxon>
        <taxon>Thermoprotei</taxon>
        <taxon>Fervidicoccales</taxon>
        <taxon>Fervidicoccaceae</taxon>
        <taxon>Fervidicoccus</taxon>
    </lineage>
</organism>
<comment type="miscellaneous">
    <text evidence="1">Reaction mechanism of ThiL seems to utilize a direct, inline transfer of the gamma-phosphate of ATP to TMP rather than a phosphorylated enzyme intermediate.</text>
</comment>
<dbReference type="GO" id="GO:0000287">
    <property type="term" value="F:magnesium ion binding"/>
    <property type="evidence" value="ECO:0007669"/>
    <property type="project" value="UniProtKB-UniRule"/>
</dbReference>
<comment type="function">
    <text evidence="1">Catalyzes the ATP-dependent phosphorylation of thiamine-monophosphate (TMP) to form thiamine-pyrophosphate (TPP), the active form of vitamin B1.</text>
</comment>
<dbReference type="SUPFAM" id="SSF55326">
    <property type="entry name" value="PurM N-terminal domain-like"/>
    <property type="match status" value="1"/>
</dbReference>
<dbReference type="InterPro" id="IPR016188">
    <property type="entry name" value="PurM-like_N"/>
</dbReference>
<protein>
    <recommendedName>
        <fullName evidence="1">Thiamine-monophosphate kinase</fullName>
        <shortName evidence="1">TMP kinase</shortName>
        <shortName evidence="1">Thiamine-phosphate kinase</shortName>
        <ecNumber evidence="1">2.7.4.16</ecNumber>
    </recommendedName>
</protein>
<dbReference type="HAMAP" id="MF_02128">
    <property type="entry name" value="TMP_kinase"/>
    <property type="match status" value="1"/>
</dbReference>
<keyword evidence="1" id="KW-0067">ATP-binding</keyword>
<dbReference type="UniPathway" id="UPA00060">
    <property type="reaction ID" value="UER00142"/>
</dbReference>
<feature type="binding site" evidence="1">
    <location>
        <position position="51"/>
    </location>
    <ligand>
        <name>Mg(2+)</name>
        <dbReference type="ChEBI" id="CHEBI:18420"/>
        <label>2</label>
    </ligand>
</feature>
<feature type="binding site" evidence="1">
    <location>
        <position position="217"/>
    </location>
    <ligand>
        <name>Mg(2+)</name>
        <dbReference type="ChEBI" id="CHEBI:18420"/>
        <label>3</label>
    </ligand>
</feature>
<accession>A0A7C2UL09</accession>
<dbReference type="Proteomes" id="UP000885664">
    <property type="component" value="Unassembled WGS sequence"/>
</dbReference>
<dbReference type="Gene3D" id="3.30.1330.10">
    <property type="entry name" value="PurM-like, N-terminal domain"/>
    <property type="match status" value="1"/>
</dbReference>
<dbReference type="CDD" id="cd02194">
    <property type="entry name" value="ThiL"/>
    <property type="match status" value="1"/>
</dbReference>
<comment type="pathway">
    <text evidence="1">Cofactor biosynthesis; thiamine diphosphate biosynthesis; thiamine diphosphate from thiamine phosphate: step 1/1.</text>
</comment>
<feature type="binding site" evidence="1">
    <location>
        <position position="79"/>
    </location>
    <ligand>
        <name>Mg(2+)</name>
        <dbReference type="ChEBI" id="CHEBI:18420"/>
        <label>4</label>
    </ligand>
</feature>
<dbReference type="SUPFAM" id="SSF56042">
    <property type="entry name" value="PurM C-terminal domain-like"/>
    <property type="match status" value="1"/>
</dbReference>
<feature type="domain" description="PurM-like N-terminal" evidence="2">
    <location>
        <begin position="41"/>
        <end position="144"/>
    </location>
</feature>
<dbReference type="InterPro" id="IPR036676">
    <property type="entry name" value="PurM-like_C_sf"/>
</dbReference>
<dbReference type="PANTHER" id="PTHR30270:SF0">
    <property type="entry name" value="THIAMINE-MONOPHOSPHATE KINASE"/>
    <property type="match status" value="1"/>
</dbReference>
<evidence type="ECO:0000259" key="3">
    <source>
        <dbReference type="Pfam" id="PF02769"/>
    </source>
</evidence>
<keyword evidence="1" id="KW-0784">Thiamine biosynthesis</keyword>
<comment type="similarity">
    <text evidence="1">Belongs to the thiamine-monophosphate kinase family.</text>
</comment>
<dbReference type="EMBL" id="DSFE01000049">
    <property type="protein sequence ID" value="HEU97670.1"/>
    <property type="molecule type" value="Genomic_DNA"/>
</dbReference>
<feature type="binding site" evidence="1">
    <location>
        <position position="79"/>
    </location>
    <ligand>
        <name>Mg(2+)</name>
        <dbReference type="ChEBI" id="CHEBI:18420"/>
        <label>3</label>
    </ligand>
</feature>
<keyword evidence="1" id="KW-0460">Magnesium</keyword>
<feature type="binding site" evidence="1">
    <location>
        <begin position="126"/>
        <end position="127"/>
    </location>
    <ligand>
        <name>ATP</name>
        <dbReference type="ChEBI" id="CHEBI:30616"/>
    </ligand>
</feature>
<feature type="binding site" evidence="1">
    <location>
        <position position="37"/>
    </location>
    <ligand>
        <name>Mg(2+)</name>
        <dbReference type="ChEBI" id="CHEBI:18420"/>
        <label>4</label>
    </ligand>
</feature>
<feature type="binding site" evidence="1">
    <location>
        <position position="268"/>
    </location>
    <ligand>
        <name>substrate</name>
    </ligand>
</feature>
<dbReference type="Pfam" id="PF00586">
    <property type="entry name" value="AIRS"/>
    <property type="match status" value="1"/>
</dbReference>
<keyword evidence="1 4" id="KW-0418">Kinase</keyword>
<comment type="caution">
    <text evidence="1">Lacks conserved residue(s) required for the propagation of feature annotation.</text>
</comment>
<feature type="binding site" evidence="1">
    <location>
        <position position="51"/>
    </location>
    <ligand>
        <name>Mg(2+)</name>
        <dbReference type="ChEBI" id="CHEBI:18420"/>
        <label>1</label>
    </ligand>
</feature>
<dbReference type="AlphaFoldDB" id="A0A7C2UL09"/>
<keyword evidence="1" id="KW-0479">Metal-binding</keyword>
<feature type="binding site" evidence="1">
    <location>
        <position position="220"/>
    </location>
    <ligand>
        <name>Mg(2+)</name>
        <dbReference type="ChEBI" id="CHEBI:18420"/>
        <label>5</label>
    </ligand>
</feature>
<dbReference type="InterPro" id="IPR010918">
    <property type="entry name" value="PurM-like_C_dom"/>
</dbReference>
<comment type="caution">
    <text evidence="4">The sequence shown here is derived from an EMBL/GenBank/DDBJ whole genome shotgun (WGS) entry which is preliminary data.</text>
</comment>
<feature type="binding site" evidence="1">
    <location>
        <position position="37"/>
    </location>
    <ligand>
        <name>Mg(2+)</name>
        <dbReference type="ChEBI" id="CHEBI:18420"/>
        <label>3</label>
    </ligand>
</feature>
<dbReference type="GO" id="GO:0005524">
    <property type="term" value="F:ATP binding"/>
    <property type="evidence" value="ECO:0007669"/>
    <property type="project" value="UniProtKB-UniRule"/>
</dbReference>
<comment type="catalytic activity">
    <reaction evidence="1">
        <text>thiamine phosphate + ATP = thiamine diphosphate + ADP</text>
        <dbReference type="Rhea" id="RHEA:15913"/>
        <dbReference type="ChEBI" id="CHEBI:30616"/>
        <dbReference type="ChEBI" id="CHEBI:37575"/>
        <dbReference type="ChEBI" id="CHEBI:58937"/>
        <dbReference type="ChEBI" id="CHEBI:456216"/>
        <dbReference type="EC" id="2.7.4.16"/>
    </reaction>
</comment>
<proteinExistence type="inferred from homology"/>